<proteinExistence type="predicted"/>
<dbReference type="InterPro" id="IPR019786">
    <property type="entry name" value="Zinc_finger_PHD-type_CS"/>
</dbReference>
<dbReference type="eggNOG" id="KOG1084">
    <property type="taxonomic scope" value="Eukaryota"/>
</dbReference>
<feature type="domain" description="PHD-type" evidence="5">
    <location>
        <begin position="3"/>
        <end position="55"/>
    </location>
</feature>
<evidence type="ECO:0000256" key="1">
    <source>
        <dbReference type="ARBA" id="ARBA00022723"/>
    </source>
</evidence>
<dbReference type="Pfam" id="PF00628">
    <property type="entry name" value="PHD"/>
    <property type="match status" value="2"/>
</dbReference>
<keyword evidence="7" id="KW-1185">Reference proteome</keyword>
<dbReference type="SMART" id="SM00249">
    <property type="entry name" value="PHD"/>
    <property type="match status" value="2"/>
</dbReference>
<reference evidence="6 7" key="1">
    <citation type="journal article" date="2011" name="Science">
        <title>The ecoresponsive genome of Daphnia pulex.</title>
        <authorList>
            <person name="Colbourne J.K."/>
            <person name="Pfrender M.E."/>
            <person name="Gilbert D."/>
            <person name="Thomas W.K."/>
            <person name="Tucker A."/>
            <person name="Oakley T.H."/>
            <person name="Tokishita S."/>
            <person name="Aerts A."/>
            <person name="Arnold G.J."/>
            <person name="Basu M.K."/>
            <person name="Bauer D.J."/>
            <person name="Caceres C.E."/>
            <person name="Carmel L."/>
            <person name="Casola C."/>
            <person name="Choi J.H."/>
            <person name="Detter J.C."/>
            <person name="Dong Q."/>
            <person name="Dusheyko S."/>
            <person name="Eads B.D."/>
            <person name="Frohlich T."/>
            <person name="Geiler-Samerotte K.A."/>
            <person name="Gerlach D."/>
            <person name="Hatcher P."/>
            <person name="Jogdeo S."/>
            <person name="Krijgsveld J."/>
            <person name="Kriventseva E.V."/>
            <person name="Kultz D."/>
            <person name="Laforsch C."/>
            <person name="Lindquist E."/>
            <person name="Lopez J."/>
            <person name="Manak J.R."/>
            <person name="Muller J."/>
            <person name="Pangilinan J."/>
            <person name="Patwardhan R.P."/>
            <person name="Pitluck S."/>
            <person name="Pritham E.J."/>
            <person name="Rechtsteiner A."/>
            <person name="Rho M."/>
            <person name="Rogozin I.B."/>
            <person name="Sakarya O."/>
            <person name="Salamov A."/>
            <person name="Schaack S."/>
            <person name="Shapiro H."/>
            <person name="Shiga Y."/>
            <person name="Skalitzky C."/>
            <person name="Smith Z."/>
            <person name="Souvorov A."/>
            <person name="Sung W."/>
            <person name="Tang Z."/>
            <person name="Tsuchiya D."/>
            <person name="Tu H."/>
            <person name="Vos H."/>
            <person name="Wang M."/>
            <person name="Wolf Y.I."/>
            <person name="Yamagata H."/>
            <person name="Yamada T."/>
            <person name="Ye Y."/>
            <person name="Shaw J.R."/>
            <person name="Andrews J."/>
            <person name="Crease T.J."/>
            <person name="Tang H."/>
            <person name="Lucas S.M."/>
            <person name="Robertson H.M."/>
            <person name="Bork P."/>
            <person name="Koonin E.V."/>
            <person name="Zdobnov E.M."/>
            <person name="Grigoriev I.V."/>
            <person name="Lynch M."/>
            <person name="Boore J.L."/>
        </authorList>
    </citation>
    <scope>NUCLEOTIDE SEQUENCE [LARGE SCALE GENOMIC DNA]</scope>
</reference>
<dbReference type="InterPro" id="IPR013083">
    <property type="entry name" value="Znf_RING/FYVE/PHD"/>
</dbReference>
<feature type="domain" description="PHD-type" evidence="5">
    <location>
        <begin position="52"/>
        <end position="103"/>
    </location>
</feature>
<dbReference type="EMBL" id="GL732561">
    <property type="protein sequence ID" value="EFX77647.1"/>
    <property type="molecule type" value="Genomic_DNA"/>
</dbReference>
<dbReference type="InterPro" id="IPR001965">
    <property type="entry name" value="Znf_PHD"/>
</dbReference>
<evidence type="ECO:0000313" key="6">
    <source>
        <dbReference type="EMBL" id="EFX77647.1"/>
    </source>
</evidence>
<evidence type="ECO:0000256" key="3">
    <source>
        <dbReference type="ARBA" id="ARBA00022833"/>
    </source>
</evidence>
<dbReference type="GO" id="GO:0008270">
    <property type="term" value="F:zinc ion binding"/>
    <property type="evidence" value="ECO:0007669"/>
    <property type="project" value="UniProtKB-KW"/>
</dbReference>
<dbReference type="InterPro" id="IPR019787">
    <property type="entry name" value="Znf_PHD-finger"/>
</dbReference>
<dbReference type="InParanoid" id="E9GS49"/>
<dbReference type="OMA" id="SGERMIC"/>
<dbReference type="PROSITE" id="PS01359">
    <property type="entry name" value="ZF_PHD_1"/>
    <property type="match status" value="2"/>
</dbReference>
<keyword evidence="3" id="KW-0862">Zinc</keyword>
<dbReference type="AlphaFoldDB" id="E9GS49"/>
<dbReference type="InterPro" id="IPR011011">
    <property type="entry name" value="Znf_FYVE_PHD"/>
</dbReference>
<evidence type="ECO:0000256" key="4">
    <source>
        <dbReference type="PROSITE-ProRule" id="PRU00146"/>
    </source>
</evidence>
<gene>
    <name evidence="6" type="ORF">DAPPUDRAFT_53936</name>
</gene>
<dbReference type="STRING" id="6669.E9GS49"/>
<name>E9GS49_DAPPU</name>
<evidence type="ECO:0000259" key="5">
    <source>
        <dbReference type="PROSITE" id="PS50016"/>
    </source>
</evidence>
<dbReference type="SUPFAM" id="SSF57903">
    <property type="entry name" value="FYVE/PHD zinc finger"/>
    <property type="match status" value="2"/>
</dbReference>
<dbReference type="KEGG" id="dpx:DAPPUDRAFT_53936"/>
<protein>
    <recommendedName>
        <fullName evidence="5">PHD-type domain-containing protein</fullName>
    </recommendedName>
</protein>
<accession>E9GS49</accession>
<dbReference type="CDD" id="cd15506">
    <property type="entry name" value="PHD1_KMT2A_like"/>
    <property type="match status" value="1"/>
</dbReference>
<evidence type="ECO:0000313" key="7">
    <source>
        <dbReference type="Proteomes" id="UP000000305"/>
    </source>
</evidence>
<sequence length="109" mass="11795">MTSPLCYLCGSAGRNELVCCSSCCESFHPFCGEAAISVITNAAGTPWICLNCVVCQICCSSSGERMICSSCSHAYHWNCLGPAHPSSKRKRRDKWQCFACSLVEVSNSL</sequence>
<dbReference type="HOGENOM" id="CLU_2229838_0_0_1"/>
<dbReference type="Gene3D" id="3.30.40.10">
    <property type="entry name" value="Zinc/RING finger domain, C3HC4 (zinc finger)"/>
    <property type="match status" value="2"/>
</dbReference>
<evidence type="ECO:0000256" key="2">
    <source>
        <dbReference type="ARBA" id="ARBA00022771"/>
    </source>
</evidence>
<keyword evidence="2 4" id="KW-0863">Zinc-finger</keyword>
<keyword evidence="1" id="KW-0479">Metal-binding</keyword>
<organism evidence="6 7">
    <name type="scientific">Daphnia pulex</name>
    <name type="common">Water flea</name>
    <dbReference type="NCBI Taxonomy" id="6669"/>
    <lineage>
        <taxon>Eukaryota</taxon>
        <taxon>Metazoa</taxon>
        <taxon>Ecdysozoa</taxon>
        <taxon>Arthropoda</taxon>
        <taxon>Crustacea</taxon>
        <taxon>Branchiopoda</taxon>
        <taxon>Diplostraca</taxon>
        <taxon>Cladocera</taxon>
        <taxon>Anomopoda</taxon>
        <taxon>Daphniidae</taxon>
        <taxon>Daphnia</taxon>
    </lineage>
</organism>
<dbReference type="Proteomes" id="UP000000305">
    <property type="component" value="Unassembled WGS sequence"/>
</dbReference>
<dbReference type="PROSITE" id="PS50016">
    <property type="entry name" value="ZF_PHD_2"/>
    <property type="match status" value="2"/>
</dbReference>
<dbReference type="OrthoDB" id="308383at2759"/>